<accession>A0A5C6P6I3</accession>
<feature type="domain" description="Reverse transcriptase" evidence="1">
    <location>
        <begin position="1"/>
        <end position="240"/>
    </location>
</feature>
<dbReference type="PANTHER" id="PTHR35450:SF2">
    <property type="entry name" value="REVERSE TRANSCRIPTASE DOMAIN-CONTAINING PROTEIN"/>
    <property type="match status" value="1"/>
</dbReference>
<evidence type="ECO:0000259" key="1">
    <source>
        <dbReference type="PROSITE" id="PS50878"/>
    </source>
</evidence>
<name>A0A5C6P6I3_9TELE</name>
<gene>
    <name evidence="2" type="ORF">D4764_14G0004240</name>
</gene>
<dbReference type="PANTHER" id="PTHR35450">
    <property type="entry name" value="REVERSE TRANSCRIPTASE DOMAIN-CONTAINING PROTEIN"/>
    <property type="match status" value="1"/>
</dbReference>
<dbReference type="InterPro" id="IPR043502">
    <property type="entry name" value="DNA/RNA_pol_sf"/>
</dbReference>
<dbReference type="EMBL" id="RHFK02000006">
    <property type="protein sequence ID" value="TWW74421.1"/>
    <property type="molecule type" value="Genomic_DNA"/>
</dbReference>
<dbReference type="AlphaFoldDB" id="A0A5C6P6I3"/>
<keyword evidence="3" id="KW-1185">Reference proteome</keyword>
<evidence type="ECO:0000313" key="3">
    <source>
        <dbReference type="Proteomes" id="UP000324091"/>
    </source>
</evidence>
<dbReference type="CDD" id="cd01650">
    <property type="entry name" value="RT_nLTR_like"/>
    <property type="match status" value="1"/>
</dbReference>
<dbReference type="SUPFAM" id="SSF56672">
    <property type="entry name" value="DNA/RNA polymerases"/>
    <property type="match status" value="1"/>
</dbReference>
<protein>
    <recommendedName>
        <fullName evidence="1">Reverse transcriptase domain-containing protein</fullName>
    </recommendedName>
</protein>
<dbReference type="Proteomes" id="UP000324091">
    <property type="component" value="Chromosome 14"/>
</dbReference>
<dbReference type="Pfam" id="PF00078">
    <property type="entry name" value="RVT_1"/>
    <property type="match status" value="1"/>
</dbReference>
<reference evidence="2 3" key="1">
    <citation type="submission" date="2019-04" db="EMBL/GenBank/DDBJ databases">
        <title>Chromosome genome assembly for Takifugu flavidus.</title>
        <authorList>
            <person name="Xiao S."/>
        </authorList>
    </citation>
    <scope>NUCLEOTIDE SEQUENCE [LARGE SCALE GENOMIC DNA]</scope>
    <source>
        <strain evidence="2">HTHZ2018</strain>
        <tissue evidence="2">Muscle</tissue>
    </source>
</reference>
<dbReference type="PROSITE" id="PS50878">
    <property type="entry name" value="RT_POL"/>
    <property type="match status" value="1"/>
</dbReference>
<dbReference type="InterPro" id="IPR000477">
    <property type="entry name" value="RT_dom"/>
</dbReference>
<organism evidence="2 3">
    <name type="scientific">Takifugu flavidus</name>
    <name type="common">sansaifugu</name>
    <dbReference type="NCBI Taxonomy" id="433684"/>
    <lineage>
        <taxon>Eukaryota</taxon>
        <taxon>Metazoa</taxon>
        <taxon>Chordata</taxon>
        <taxon>Craniata</taxon>
        <taxon>Vertebrata</taxon>
        <taxon>Euteleostomi</taxon>
        <taxon>Actinopterygii</taxon>
        <taxon>Neopterygii</taxon>
        <taxon>Teleostei</taxon>
        <taxon>Neoteleostei</taxon>
        <taxon>Acanthomorphata</taxon>
        <taxon>Eupercaria</taxon>
        <taxon>Tetraodontiformes</taxon>
        <taxon>Tetradontoidea</taxon>
        <taxon>Tetraodontidae</taxon>
        <taxon>Takifugu</taxon>
    </lineage>
</organism>
<comment type="caution">
    <text evidence="2">The sequence shown here is derived from an EMBL/GenBank/DDBJ whole genome shotgun (WGS) entry which is preliminary data.</text>
</comment>
<proteinExistence type="predicted"/>
<evidence type="ECO:0000313" key="2">
    <source>
        <dbReference type="EMBL" id="TWW74421.1"/>
    </source>
</evidence>
<sequence>MKSWTAPGLDKIHAYWLKKLTALHERLAAQMNQLLTSGDHPDTTWKLLSGIIAAEISRHMDQYMSRAQKGIGNNTRGAKHQLLVDRAIAQGCRMRHTNLCTARIDYKKAYDSKPIVQVSIRCGIYQGDALSPLLFCIGLNPLSQIITKSGYGYQFRSGTTVSHLLYMDDIKLYAKNERDINSLIHLTRIYSKDIGISFGLDKCGRMISRRGKVIATDGVELPEGNITDVQDSYKYLGIPQANGNHEEAARRSATAKYLQRLRQRLIRYPAGIIPWPLEEIQATDIKTRKLLTMHGGFHPKSSVLRLYTKQKERGQRLVSVRTTVQEETTSLQEYIKKMAPTDPLLSECLRQQKPTKEEEPEGLSWKDKPMHGMYHRQIEEVSDIEKTYPWLTKARLKDSTEALIMAAQEQALSTRAIVPGTRLETPPKVLENEQAKILWDFQIQTDKMVVANQPDIVVVDKHRKTVVVIDVAIPSDSNIRKKEHEKLEKYQGLKEEMERMRGMKATVVPVVIGTLGAVTPNLSRWLQQIPGTTPEISVQKSAVLGTAKILRRTLRLPGLW</sequence>